<name>A0ABQ9EI90_TEGGR</name>
<dbReference type="InterPro" id="IPR010998">
    <property type="entry name" value="Integrase_recombinase_N"/>
</dbReference>
<reference evidence="2 3" key="1">
    <citation type="submission" date="2022-12" db="EMBL/GenBank/DDBJ databases">
        <title>Chromosome-level genome of Tegillarca granosa.</title>
        <authorList>
            <person name="Kim J."/>
        </authorList>
    </citation>
    <scope>NUCLEOTIDE SEQUENCE [LARGE SCALE GENOMIC DNA]</scope>
    <source>
        <strain evidence="2">Teg-2019</strain>
        <tissue evidence="2">Adductor muscle</tissue>
    </source>
</reference>
<organism evidence="2 3">
    <name type="scientific">Tegillarca granosa</name>
    <name type="common">Malaysian cockle</name>
    <name type="synonym">Anadara granosa</name>
    <dbReference type="NCBI Taxonomy" id="220873"/>
    <lineage>
        <taxon>Eukaryota</taxon>
        <taxon>Metazoa</taxon>
        <taxon>Spiralia</taxon>
        <taxon>Lophotrochozoa</taxon>
        <taxon>Mollusca</taxon>
        <taxon>Bivalvia</taxon>
        <taxon>Autobranchia</taxon>
        <taxon>Pteriomorphia</taxon>
        <taxon>Arcoida</taxon>
        <taxon>Arcoidea</taxon>
        <taxon>Arcidae</taxon>
        <taxon>Tegillarca</taxon>
    </lineage>
</organism>
<proteinExistence type="predicted"/>
<dbReference type="PANTHER" id="PTHR33050:SF7">
    <property type="entry name" value="RIBONUCLEASE H"/>
    <property type="match status" value="1"/>
</dbReference>
<dbReference type="SUPFAM" id="SSF47823">
    <property type="entry name" value="lambda integrase-like, N-terminal domain"/>
    <property type="match status" value="1"/>
</dbReference>
<dbReference type="Proteomes" id="UP001217089">
    <property type="component" value="Unassembled WGS sequence"/>
</dbReference>
<sequence>MDKSSFHPMSCLEWLGFRWNLVDSILEVPEGKIERLIYSASSILAKHNVTARQVASVLWKIISLKPALGSICQLFTRNLTFCILTMRHWDSVIHLSDGARHELDFWVINCSSLPRRVITPIFRDVDRLVFTDASTYAGAGVLFEQSRLVAHFTWDHFDSYIILFRSDGRVFISIEKKEKIESNLDEDLLTRSHWGTFAHFKDHETFGGIVQMLPQIVKKSKADTTNKKYDDYFKRFRVWCNSHQFSALPCSVSILCLFLGGLIQRGVSVSVLESFYYSISWYHKFTLGKIHVTMNLSN</sequence>
<dbReference type="InterPro" id="IPR052055">
    <property type="entry name" value="Hepadnavirus_pol/RT"/>
</dbReference>
<accession>A0ABQ9EI90</accession>
<dbReference type="Gene3D" id="1.10.150.130">
    <property type="match status" value="1"/>
</dbReference>
<dbReference type="PANTHER" id="PTHR33050">
    <property type="entry name" value="REVERSE TRANSCRIPTASE DOMAIN-CONTAINING PROTEIN"/>
    <property type="match status" value="1"/>
</dbReference>
<keyword evidence="1" id="KW-0238">DNA-binding</keyword>
<evidence type="ECO:0000313" key="3">
    <source>
        <dbReference type="Proteomes" id="UP001217089"/>
    </source>
</evidence>
<gene>
    <name evidence="2" type="ORF">KUTeg_018572</name>
</gene>
<comment type="caution">
    <text evidence="2">The sequence shown here is derived from an EMBL/GenBank/DDBJ whole genome shotgun (WGS) entry which is preliminary data.</text>
</comment>
<protein>
    <submittedName>
        <fullName evidence="2">Uncharacterized protein</fullName>
    </submittedName>
</protein>
<keyword evidence="3" id="KW-1185">Reference proteome</keyword>
<dbReference type="EMBL" id="JARBDR010000903">
    <property type="protein sequence ID" value="KAJ8304989.1"/>
    <property type="molecule type" value="Genomic_DNA"/>
</dbReference>
<evidence type="ECO:0000313" key="2">
    <source>
        <dbReference type="EMBL" id="KAJ8304989.1"/>
    </source>
</evidence>
<evidence type="ECO:0000256" key="1">
    <source>
        <dbReference type="ARBA" id="ARBA00023125"/>
    </source>
</evidence>